<dbReference type="SMART" id="SM00248">
    <property type="entry name" value="ANK"/>
    <property type="match status" value="11"/>
</dbReference>
<feature type="repeat" description="ANK" evidence="3">
    <location>
        <begin position="450"/>
        <end position="482"/>
    </location>
</feature>
<reference evidence="5" key="1">
    <citation type="submission" date="2022-12" db="EMBL/GenBank/DDBJ databases">
        <title>Chromosome-Level Genome Assembly of Japanese Cedar (Cryptomeriajaponica D. Don).</title>
        <authorList>
            <person name="Fujino T."/>
            <person name="Yamaguchi K."/>
            <person name="Yokoyama T."/>
            <person name="Hamanaka T."/>
            <person name="Harazono Y."/>
            <person name="Kamada H."/>
            <person name="Kobayashi W."/>
            <person name="Ujino-Ihara T."/>
            <person name="Uchiyama K."/>
            <person name="Matsumoto A."/>
            <person name="Izuno A."/>
            <person name="Tsumura Y."/>
            <person name="Toyoda A."/>
            <person name="Shigenobu S."/>
            <person name="Moriguchi Y."/>
            <person name="Ueno S."/>
            <person name="Kasahara M."/>
        </authorList>
    </citation>
    <scope>NUCLEOTIDE SEQUENCE</scope>
</reference>
<dbReference type="PANTHER" id="PTHR24123">
    <property type="entry name" value="ANKYRIN REPEAT-CONTAINING"/>
    <property type="match status" value="1"/>
</dbReference>
<feature type="repeat" description="ANK" evidence="3">
    <location>
        <begin position="261"/>
        <end position="290"/>
    </location>
</feature>
<feature type="repeat" description="ANK" evidence="3">
    <location>
        <begin position="78"/>
        <end position="110"/>
    </location>
</feature>
<evidence type="ECO:0000313" key="6">
    <source>
        <dbReference type="Proteomes" id="UP001234787"/>
    </source>
</evidence>
<name>A0AAD3NTL8_CRYJA</name>
<dbReference type="InterPro" id="IPR036770">
    <property type="entry name" value="Ankyrin_rpt-contain_sf"/>
</dbReference>
<evidence type="ECO:0000256" key="3">
    <source>
        <dbReference type="PROSITE-ProRule" id="PRU00023"/>
    </source>
</evidence>
<gene>
    <name evidence="5" type="ORF">SUGI_1511180</name>
</gene>
<sequence>MSHMCFFFDYDYYYDEGPKSIDSFGDAIHVELLLLREVLQAGEHFLDDGRICQYLNIFDNIIEYIDKLIDHLNDTAMSFSKSLHMAAKRGDLNIIMCLVNNGANLADIEHKVVCRCYAIGSEEKTIKLFLKAKQLLSSYISSHELEQNVKERIQKRHTDLDAKLELLEEAARGSWNRGRRKLGKVDINARIRFYEGVASTTALEHASSVEVAELLLNSGADVNSRNDHGRTPLMSEKARRRADIAAVLLKNGAEVNAIDNYGRTALHYALSKRVLKLLLENGADTEIKDEEGETALFKAVKGKRFEYTAPILIRYGAHVDTSCKSGLPAIFYAKTKKTLKLLLKNGADVDAKCQGLTSLIIQGKNRLTGLLLILLKYDTNVNFRNFLGVTVFQISVKLNYLDIVPLLLRCKCDVNASDEYKQRALHVSRSGEMVNLLIKNGADIDAIDEDLGTALHTAAFLKRSDVASALLENGADVSLQDKDGCTALHHAIENNMSELVKMLIEKRSDLTIANKKKLTPLDYAKRHANPWLLEYIIHHTIKMKIAGLNMGKQNLVAVESISGDESEIDCLCKKELDRIRGHRLDNSMSLYRIFLAKDPQYASDRGLDDLESLDSFIWTNNYPLYGRLMKNKFMEDRRRAKLLLRGKNSLDVITNTNDNRSKFVLQIIPDEVVMRILSQLKDTELKRLIKFGKDIRRHL</sequence>
<dbReference type="SUPFAM" id="SSF48403">
    <property type="entry name" value="Ankyrin repeat"/>
    <property type="match status" value="1"/>
</dbReference>
<dbReference type="Proteomes" id="UP001234787">
    <property type="component" value="Unassembled WGS sequence"/>
</dbReference>
<dbReference type="EMBL" id="BSEH01000972">
    <property type="protein sequence ID" value="GLJ59496.1"/>
    <property type="molecule type" value="Genomic_DNA"/>
</dbReference>
<dbReference type="PROSITE" id="PS50297">
    <property type="entry name" value="ANK_REP_REGION"/>
    <property type="match status" value="4"/>
</dbReference>
<evidence type="ECO:0000256" key="2">
    <source>
        <dbReference type="ARBA" id="ARBA00023043"/>
    </source>
</evidence>
<proteinExistence type="predicted"/>
<dbReference type="InterPro" id="IPR001810">
    <property type="entry name" value="F-box_dom"/>
</dbReference>
<feature type="domain" description="F-box" evidence="4">
    <location>
        <begin position="662"/>
        <end position="699"/>
    </location>
</feature>
<keyword evidence="1" id="KW-0677">Repeat</keyword>
<feature type="repeat" description="ANK" evidence="3">
    <location>
        <begin position="483"/>
        <end position="515"/>
    </location>
</feature>
<organism evidence="5 6">
    <name type="scientific">Cryptomeria japonica</name>
    <name type="common">Japanese cedar</name>
    <name type="synonym">Cupressus japonica</name>
    <dbReference type="NCBI Taxonomy" id="3369"/>
    <lineage>
        <taxon>Eukaryota</taxon>
        <taxon>Viridiplantae</taxon>
        <taxon>Streptophyta</taxon>
        <taxon>Embryophyta</taxon>
        <taxon>Tracheophyta</taxon>
        <taxon>Spermatophyta</taxon>
        <taxon>Pinopsida</taxon>
        <taxon>Pinidae</taxon>
        <taxon>Conifers II</taxon>
        <taxon>Cupressales</taxon>
        <taxon>Cupressaceae</taxon>
        <taxon>Cryptomeria</taxon>
    </lineage>
</organism>
<keyword evidence="2 3" id="KW-0040">ANK repeat</keyword>
<dbReference type="Gene3D" id="1.25.40.20">
    <property type="entry name" value="Ankyrin repeat-containing domain"/>
    <property type="match status" value="3"/>
</dbReference>
<comment type="caution">
    <text evidence="5">The sequence shown here is derived from an EMBL/GenBank/DDBJ whole genome shotgun (WGS) entry which is preliminary data.</text>
</comment>
<dbReference type="PROSITE" id="PS50088">
    <property type="entry name" value="ANK_REPEAT"/>
    <property type="match status" value="5"/>
</dbReference>
<dbReference type="InterPro" id="IPR002110">
    <property type="entry name" value="Ankyrin_rpt"/>
</dbReference>
<feature type="repeat" description="ANK" evidence="3">
    <location>
        <begin position="228"/>
        <end position="260"/>
    </location>
</feature>
<evidence type="ECO:0000313" key="5">
    <source>
        <dbReference type="EMBL" id="GLJ59496.1"/>
    </source>
</evidence>
<dbReference type="InterPro" id="IPR051165">
    <property type="entry name" value="Multifunctional_ANK_Repeat"/>
</dbReference>
<accession>A0AAD3NTL8</accession>
<dbReference type="PANTHER" id="PTHR24123:SF33">
    <property type="entry name" value="PROTEIN HOS4"/>
    <property type="match status" value="1"/>
</dbReference>
<keyword evidence="6" id="KW-1185">Reference proteome</keyword>
<evidence type="ECO:0000256" key="1">
    <source>
        <dbReference type="ARBA" id="ARBA00022737"/>
    </source>
</evidence>
<dbReference type="PROSITE" id="PS50181">
    <property type="entry name" value="FBOX"/>
    <property type="match status" value="1"/>
</dbReference>
<dbReference type="AlphaFoldDB" id="A0AAD3NTL8"/>
<dbReference type="Pfam" id="PF12796">
    <property type="entry name" value="Ank_2"/>
    <property type="match status" value="3"/>
</dbReference>
<protein>
    <recommendedName>
        <fullName evidence="4">F-box domain-containing protein</fullName>
    </recommendedName>
</protein>
<evidence type="ECO:0000259" key="4">
    <source>
        <dbReference type="PROSITE" id="PS50181"/>
    </source>
</evidence>